<proteinExistence type="inferred from homology"/>
<dbReference type="OrthoDB" id="21463at2759"/>
<dbReference type="SUPFAM" id="SSF46911">
    <property type="entry name" value="Ribosomal protein S18"/>
    <property type="match status" value="1"/>
</dbReference>
<dbReference type="STRING" id="196109.A0A136J1L1"/>
<dbReference type="EMBL" id="KQ964251">
    <property type="protein sequence ID" value="KXJ90916.1"/>
    <property type="molecule type" value="Genomic_DNA"/>
</dbReference>
<dbReference type="InParanoid" id="A0A136J1L1"/>
<feature type="region of interest" description="Disordered" evidence="5">
    <location>
        <begin position="30"/>
        <end position="62"/>
    </location>
</feature>
<evidence type="ECO:0000256" key="3">
    <source>
        <dbReference type="ARBA" id="ARBA00023274"/>
    </source>
</evidence>
<evidence type="ECO:0000256" key="4">
    <source>
        <dbReference type="ARBA" id="ARBA00035264"/>
    </source>
</evidence>
<evidence type="ECO:0000256" key="2">
    <source>
        <dbReference type="ARBA" id="ARBA00022980"/>
    </source>
</evidence>
<dbReference type="AlphaFoldDB" id="A0A136J1L1"/>
<keyword evidence="2 6" id="KW-0689">Ribosomal protein</keyword>
<evidence type="ECO:0000313" key="7">
    <source>
        <dbReference type="Proteomes" id="UP000070501"/>
    </source>
</evidence>
<dbReference type="GO" id="GO:0032543">
    <property type="term" value="P:mitochondrial translation"/>
    <property type="evidence" value="ECO:0007669"/>
    <property type="project" value="TreeGrafter"/>
</dbReference>
<dbReference type="InterPro" id="IPR036870">
    <property type="entry name" value="Ribosomal_bS18_sf"/>
</dbReference>
<dbReference type="PANTHER" id="PTHR13479">
    <property type="entry name" value="30S RIBOSOMAL PROTEIN S18"/>
    <property type="match status" value="1"/>
</dbReference>
<evidence type="ECO:0000256" key="1">
    <source>
        <dbReference type="ARBA" id="ARBA00005589"/>
    </source>
</evidence>
<dbReference type="GO" id="GO:0005763">
    <property type="term" value="C:mitochondrial small ribosomal subunit"/>
    <property type="evidence" value="ECO:0007669"/>
    <property type="project" value="TreeGrafter"/>
</dbReference>
<comment type="similarity">
    <text evidence="1">Belongs to the bacterial ribosomal protein bS18 family.</text>
</comment>
<gene>
    <name evidence="6" type="ORF">Micbo1qcDRAFT_135244</name>
</gene>
<protein>
    <recommendedName>
        <fullName evidence="4">Small ribosomal subunit protein bS18m</fullName>
    </recommendedName>
</protein>
<sequence length="233" mass="25923">MPPRITSPSAFAQPMKQLCCQLAQLSTSASRQAVRRDGPKTATSQLLDLGGGSSSGSNLLARDSTKGASDLYAAIRRPGNAAATRRRSQAESRQELEEKLKLNHQREDYLRQLSRKWATGDIYSPHDLSPSEMSKFRQASSRKQDLVDVLGLKPLDMYRNFSFIAEAITPHGRIRPALMTGLRPVNQRKLAKAVRRAVGLGLHPSVHKHPEMLLRDLQRTRKQNEATRATYGA</sequence>
<dbReference type="Pfam" id="PF01084">
    <property type="entry name" value="Ribosomal_S18"/>
    <property type="match status" value="1"/>
</dbReference>
<evidence type="ECO:0000256" key="5">
    <source>
        <dbReference type="SAM" id="MobiDB-lite"/>
    </source>
</evidence>
<keyword evidence="3" id="KW-0687">Ribonucleoprotein</keyword>
<reference evidence="7" key="1">
    <citation type="submission" date="2016-02" db="EMBL/GenBank/DDBJ databases">
        <title>Draft genome sequence of Microdochium bolleyi, a fungal endophyte of beachgrass.</title>
        <authorList>
            <consortium name="DOE Joint Genome Institute"/>
            <person name="David A.S."/>
            <person name="May G."/>
            <person name="Haridas S."/>
            <person name="Lim J."/>
            <person name="Wang M."/>
            <person name="Labutti K."/>
            <person name="Lipzen A."/>
            <person name="Barry K."/>
            <person name="Grigoriev I.V."/>
        </authorList>
    </citation>
    <scope>NUCLEOTIDE SEQUENCE [LARGE SCALE GENOMIC DNA]</scope>
    <source>
        <strain evidence="7">J235TASD1</strain>
    </source>
</reference>
<evidence type="ECO:0000313" key="6">
    <source>
        <dbReference type="EMBL" id="KXJ90916.1"/>
    </source>
</evidence>
<dbReference type="Gene3D" id="4.10.640.10">
    <property type="entry name" value="Ribosomal protein S18"/>
    <property type="match status" value="1"/>
</dbReference>
<dbReference type="PANTHER" id="PTHR13479:SF40">
    <property type="entry name" value="SMALL RIBOSOMAL SUBUNIT PROTEIN BS18M"/>
    <property type="match status" value="1"/>
</dbReference>
<keyword evidence="7" id="KW-1185">Reference proteome</keyword>
<accession>A0A136J1L1</accession>
<name>A0A136J1L1_9PEZI</name>
<organism evidence="6 7">
    <name type="scientific">Microdochium bolleyi</name>
    <dbReference type="NCBI Taxonomy" id="196109"/>
    <lineage>
        <taxon>Eukaryota</taxon>
        <taxon>Fungi</taxon>
        <taxon>Dikarya</taxon>
        <taxon>Ascomycota</taxon>
        <taxon>Pezizomycotina</taxon>
        <taxon>Sordariomycetes</taxon>
        <taxon>Xylariomycetidae</taxon>
        <taxon>Xylariales</taxon>
        <taxon>Microdochiaceae</taxon>
        <taxon>Microdochium</taxon>
    </lineage>
</organism>
<dbReference type="InterPro" id="IPR001648">
    <property type="entry name" value="Ribosomal_bS18"/>
</dbReference>
<dbReference type="GO" id="GO:0070181">
    <property type="term" value="F:small ribosomal subunit rRNA binding"/>
    <property type="evidence" value="ECO:0007669"/>
    <property type="project" value="TreeGrafter"/>
</dbReference>
<dbReference type="Proteomes" id="UP000070501">
    <property type="component" value="Unassembled WGS sequence"/>
</dbReference>
<dbReference type="GO" id="GO:0003735">
    <property type="term" value="F:structural constituent of ribosome"/>
    <property type="evidence" value="ECO:0007669"/>
    <property type="project" value="InterPro"/>
</dbReference>